<dbReference type="InterPro" id="IPR001460">
    <property type="entry name" value="PCN-bd_Tpept"/>
</dbReference>
<dbReference type="Gene3D" id="3.30.450.330">
    <property type="match status" value="1"/>
</dbReference>
<keyword evidence="2" id="KW-0645">Protease</keyword>
<dbReference type="SMART" id="SM00740">
    <property type="entry name" value="PASTA"/>
    <property type="match status" value="1"/>
</dbReference>
<evidence type="ECO:0000256" key="2">
    <source>
        <dbReference type="ARBA" id="ARBA00022645"/>
    </source>
</evidence>
<sequence length="680" mass="75029">MSGQQESKRPDDREFGKRLGIVVVLFSIFIVAIIGMLLSIQVINAKKYKQIATKQYEREVTERAQRGAILDRHSRLLAESIESISFYANPRTVRNTPLFDKQGKPVKEPGSKKQKHIDNSGAVATLFSRHLGVNRSVYLRELQRRKGAAVLGRKIPVAKAMPLMQLIIEKKLPGVRFEKEQQRYYLNVAAQVIGSIGSVKSETDGSSGLELQLNKALKGRDGTRILQRTATGIRYPAPDARQQEAIKGNTVQLTLDGDIQSIVEDELAKAVGNFNADAAACIVMDVRTGEILAMANNPAFDLNHRATWTRQNSRNRAVTEMYEPGSTFKLVMAAAATEVLERKADDVVFANHGVMPIYNLKIRDHESYGNITFREAIMHSSNIVAAKTAMEIGREKFNAYTRNFGFGKKTGIGLVGEAPGMVRSLSKWDRTTLPWMGYGYQVMATPLQILQAYAAIANDGELMKPYIIKKIIDAEGQVVREAVPETVRRVVSAETARYVGKEYFKAVVDSGTAKNAAVPGVTVAGKTGTARRADGGSYAKPVYVSSFVGYFPVERPRYALIVILENPKTAYYAATVAAPVFSAIVSRMLACSEEMQKNLAIPSPEKRLLDSIVTVVVPDLRGLKGRDAQRLLKWLNLEMDYSGEFEGVVVRQSIVPGSRVVKEKVIRVVLASGNINRKSS</sequence>
<accession>B4SHE9</accession>
<dbReference type="OrthoDB" id="9804124at2"/>
<proteinExistence type="predicted"/>
<dbReference type="PROSITE" id="PS51178">
    <property type="entry name" value="PASTA"/>
    <property type="match status" value="1"/>
</dbReference>
<evidence type="ECO:0000313" key="7">
    <source>
        <dbReference type="Proteomes" id="UP000002724"/>
    </source>
</evidence>
<keyword evidence="4" id="KW-1133">Transmembrane helix</keyword>
<feature type="domain" description="PASTA" evidence="5">
    <location>
        <begin position="611"/>
        <end position="672"/>
    </location>
</feature>
<dbReference type="CDD" id="cd06575">
    <property type="entry name" value="PASTA_Pbp2x-like_2"/>
    <property type="match status" value="1"/>
</dbReference>
<dbReference type="SUPFAM" id="SSF56601">
    <property type="entry name" value="beta-lactamase/transpeptidase-like"/>
    <property type="match status" value="1"/>
</dbReference>
<dbReference type="Pfam" id="PF03717">
    <property type="entry name" value="PBP_dimer"/>
    <property type="match status" value="1"/>
</dbReference>
<dbReference type="KEGG" id="pph:Ppha_2899"/>
<dbReference type="GO" id="GO:0004180">
    <property type="term" value="F:carboxypeptidase activity"/>
    <property type="evidence" value="ECO:0007669"/>
    <property type="project" value="UniProtKB-KW"/>
</dbReference>
<keyword evidence="2" id="KW-0378">Hydrolase</keyword>
<keyword evidence="6" id="KW-0808">Transferase</keyword>
<dbReference type="PANTHER" id="PTHR30627">
    <property type="entry name" value="PEPTIDOGLYCAN D,D-TRANSPEPTIDASE"/>
    <property type="match status" value="1"/>
</dbReference>
<dbReference type="GO" id="GO:0071555">
    <property type="term" value="P:cell wall organization"/>
    <property type="evidence" value="ECO:0007669"/>
    <property type="project" value="TreeGrafter"/>
</dbReference>
<dbReference type="RefSeq" id="WP_012509510.1">
    <property type="nucleotide sequence ID" value="NC_011060.1"/>
</dbReference>
<keyword evidence="7" id="KW-1185">Reference proteome</keyword>
<dbReference type="Proteomes" id="UP000002724">
    <property type="component" value="Chromosome"/>
</dbReference>
<dbReference type="GO" id="GO:0016757">
    <property type="term" value="F:glycosyltransferase activity"/>
    <property type="evidence" value="ECO:0007669"/>
    <property type="project" value="UniProtKB-KW"/>
</dbReference>
<dbReference type="HOGENOM" id="CLU_009289_6_0_10"/>
<dbReference type="AlphaFoldDB" id="B4SHE9"/>
<dbReference type="GO" id="GO:0008658">
    <property type="term" value="F:penicillin binding"/>
    <property type="evidence" value="ECO:0007669"/>
    <property type="project" value="InterPro"/>
</dbReference>
<dbReference type="InterPro" id="IPR005543">
    <property type="entry name" value="PASTA_dom"/>
</dbReference>
<dbReference type="eggNOG" id="COG0768">
    <property type="taxonomic scope" value="Bacteria"/>
</dbReference>
<dbReference type="SUPFAM" id="SSF56519">
    <property type="entry name" value="Penicillin binding protein dimerisation domain"/>
    <property type="match status" value="1"/>
</dbReference>
<keyword evidence="6" id="KW-0328">Glycosyltransferase</keyword>
<comment type="subcellular location">
    <subcellularLocation>
        <location evidence="1">Membrane</location>
    </subcellularLocation>
</comment>
<keyword evidence="4" id="KW-0812">Transmembrane</keyword>
<dbReference type="InterPro" id="IPR036138">
    <property type="entry name" value="PBP_dimer_sf"/>
</dbReference>
<dbReference type="EC" id="2.4.1.129" evidence="6"/>
<dbReference type="Gene3D" id="3.90.1310.10">
    <property type="entry name" value="Penicillin-binding protein 2a (Domain 2)"/>
    <property type="match status" value="1"/>
</dbReference>
<evidence type="ECO:0000256" key="1">
    <source>
        <dbReference type="ARBA" id="ARBA00004370"/>
    </source>
</evidence>
<dbReference type="GO" id="GO:0005886">
    <property type="term" value="C:plasma membrane"/>
    <property type="evidence" value="ECO:0007669"/>
    <property type="project" value="TreeGrafter"/>
</dbReference>
<evidence type="ECO:0000256" key="4">
    <source>
        <dbReference type="SAM" id="Phobius"/>
    </source>
</evidence>
<dbReference type="STRING" id="324925.Ppha_2899"/>
<name>B4SHE9_PELPB</name>
<dbReference type="SUPFAM" id="SSF54184">
    <property type="entry name" value="Penicillin-binding protein 2x (pbp-2x), c-terminal domain"/>
    <property type="match status" value="1"/>
</dbReference>
<dbReference type="Pfam" id="PF00905">
    <property type="entry name" value="Transpeptidase"/>
    <property type="match status" value="1"/>
</dbReference>
<dbReference type="InterPro" id="IPR005311">
    <property type="entry name" value="PBP_dimer"/>
</dbReference>
<protein>
    <submittedName>
        <fullName evidence="6">Peptidoglycan glycosyltransferase</fullName>
        <ecNumber evidence="6">2.4.1.129</ecNumber>
    </submittedName>
</protein>
<keyword evidence="2" id="KW-0121">Carboxypeptidase</keyword>
<evidence type="ECO:0000313" key="6">
    <source>
        <dbReference type="EMBL" id="ACF45042.1"/>
    </source>
</evidence>
<gene>
    <name evidence="6" type="ordered locus">Ppha_2899</name>
</gene>
<feature type="transmembrane region" description="Helical" evidence="4">
    <location>
        <begin position="21"/>
        <end position="43"/>
    </location>
</feature>
<evidence type="ECO:0000256" key="3">
    <source>
        <dbReference type="ARBA" id="ARBA00023136"/>
    </source>
</evidence>
<dbReference type="InterPro" id="IPR050515">
    <property type="entry name" value="Beta-lactam/transpept"/>
</dbReference>
<keyword evidence="3 4" id="KW-0472">Membrane</keyword>
<evidence type="ECO:0000259" key="5">
    <source>
        <dbReference type="PROSITE" id="PS51178"/>
    </source>
</evidence>
<reference evidence="6 7" key="1">
    <citation type="submission" date="2008-06" db="EMBL/GenBank/DDBJ databases">
        <title>Complete sequence of Pelodictyon phaeoclathratiforme BU-1.</title>
        <authorList>
            <consortium name="US DOE Joint Genome Institute"/>
            <person name="Lucas S."/>
            <person name="Copeland A."/>
            <person name="Lapidus A."/>
            <person name="Glavina del Rio T."/>
            <person name="Dalin E."/>
            <person name="Tice H."/>
            <person name="Bruce D."/>
            <person name="Goodwin L."/>
            <person name="Pitluck S."/>
            <person name="Schmutz J."/>
            <person name="Larimer F."/>
            <person name="Land M."/>
            <person name="Hauser L."/>
            <person name="Kyrpides N."/>
            <person name="Mikhailova N."/>
            <person name="Liu Z."/>
            <person name="Li T."/>
            <person name="Zhao F."/>
            <person name="Overmann J."/>
            <person name="Bryant D.A."/>
            <person name="Richardson P."/>
        </authorList>
    </citation>
    <scope>NUCLEOTIDE SEQUENCE [LARGE SCALE GENOMIC DNA]</scope>
    <source>
        <strain evidence="7">DSM 5477 / BU-1</strain>
    </source>
</reference>
<dbReference type="EMBL" id="CP001110">
    <property type="protein sequence ID" value="ACF45042.1"/>
    <property type="molecule type" value="Genomic_DNA"/>
</dbReference>
<dbReference type="Gene3D" id="3.30.10.20">
    <property type="match status" value="1"/>
</dbReference>
<dbReference type="Pfam" id="PF03793">
    <property type="entry name" value="PASTA"/>
    <property type="match status" value="1"/>
</dbReference>
<dbReference type="Gene3D" id="3.40.710.10">
    <property type="entry name" value="DD-peptidase/beta-lactamase superfamily"/>
    <property type="match status" value="1"/>
</dbReference>
<dbReference type="InterPro" id="IPR012338">
    <property type="entry name" value="Beta-lactam/transpept-like"/>
</dbReference>
<organism evidence="6 7">
    <name type="scientific">Pelodictyon phaeoclathratiforme (strain DSM 5477 / BU-1)</name>
    <dbReference type="NCBI Taxonomy" id="324925"/>
    <lineage>
        <taxon>Bacteria</taxon>
        <taxon>Pseudomonadati</taxon>
        <taxon>Chlorobiota</taxon>
        <taxon>Chlorobiia</taxon>
        <taxon>Chlorobiales</taxon>
        <taxon>Chlorobiaceae</taxon>
        <taxon>Chlorobium/Pelodictyon group</taxon>
        <taxon>Pelodictyon</taxon>
    </lineage>
</organism>
<dbReference type="PANTHER" id="PTHR30627:SF1">
    <property type="entry name" value="PEPTIDOGLYCAN D,D-TRANSPEPTIDASE FTSI"/>
    <property type="match status" value="1"/>
</dbReference>